<dbReference type="PRINTS" id="PR01001">
    <property type="entry name" value="FADG3PDH"/>
</dbReference>
<comment type="catalytic activity">
    <reaction evidence="6">
        <text>a quinone + sn-glycerol 3-phosphate = dihydroxyacetone phosphate + a quinol</text>
        <dbReference type="Rhea" id="RHEA:18977"/>
        <dbReference type="ChEBI" id="CHEBI:24646"/>
        <dbReference type="ChEBI" id="CHEBI:57597"/>
        <dbReference type="ChEBI" id="CHEBI:57642"/>
        <dbReference type="ChEBI" id="CHEBI:132124"/>
        <dbReference type="EC" id="1.1.5.3"/>
    </reaction>
</comment>
<feature type="domain" description="FAD dependent oxidoreductase" evidence="7">
    <location>
        <begin position="29"/>
        <end position="382"/>
    </location>
</feature>
<keyword evidence="9" id="KW-1185">Reference proteome</keyword>
<dbReference type="PANTHER" id="PTHR11985:SF35">
    <property type="entry name" value="ANAEROBIC GLYCEROL-3-PHOSPHATE DEHYDROGENASE SUBUNIT A"/>
    <property type="match status" value="1"/>
</dbReference>
<accession>A0A6L6YES3</accession>
<organism evidence="8 9">
    <name type="scientific">Parasutterella muris</name>
    <dbReference type="NCBI Taxonomy" id="2565572"/>
    <lineage>
        <taxon>Bacteria</taxon>
        <taxon>Pseudomonadati</taxon>
        <taxon>Pseudomonadota</taxon>
        <taxon>Betaproteobacteria</taxon>
        <taxon>Burkholderiales</taxon>
        <taxon>Sutterellaceae</taxon>
        <taxon>Parasutterella</taxon>
    </lineage>
</organism>
<comment type="cofactor">
    <cofactor evidence="1 6">
        <name>FAD</name>
        <dbReference type="ChEBI" id="CHEBI:57692"/>
    </cofactor>
</comment>
<dbReference type="InterPro" id="IPR000447">
    <property type="entry name" value="G3P_DH_FAD-dep"/>
</dbReference>
<evidence type="ECO:0000256" key="3">
    <source>
        <dbReference type="ARBA" id="ARBA00022630"/>
    </source>
</evidence>
<evidence type="ECO:0000313" key="9">
    <source>
        <dbReference type="Proteomes" id="UP000472580"/>
    </source>
</evidence>
<evidence type="ECO:0000313" key="8">
    <source>
        <dbReference type="EMBL" id="MVX56130.1"/>
    </source>
</evidence>
<evidence type="ECO:0000256" key="2">
    <source>
        <dbReference type="ARBA" id="ARBA00007330"/>
    </source>
</evidence>
<dbReference type="Gene3D" id="3.30.9.10">
    <property type="entry name" value="D-Amino Acid Oxidase, subunit A, domain 2"/>
    <property type="match status" value="1"/>
</dbReference>
<dbReference type="OrthoDB" id="9766796at2"/>
<dbReference type="EC" id="1.1.5.3" evidence="6"/>
<evidence type="ECO:0000256" key="6">
    <source>
        <dbReference type="RuleBase" id="RU361217"/>
    </source>
</evidence>
<dbReference type="GO" id="GO:0009331">
    <property type="term" value="C:glycerol-3-phosphate dehydrogenase (FAD) complex"/>
    <property type="evidence" value="ECO:0007669"/>
    <property type="project" value="UniProtKB-UniRule"/>
</dbReference>
<keyword evidence="3 6" id="KW-0285">Flavoprotein</keyword>
<dbReference type="EMBL" id="WSRP01000006">
    <property type="protein sequence ID" value="MVX56130.1"/>
    <property type="molecule type" value="Genomic_DNA"/>
</dbReference>
<evidence type="ECO:0000256" key="4">
    <source>
        <dbReference type="ARBA" id="ARBA00022827"/>
    </source>
</evidence>
<sequence>MGAVMAGQLKANPERAARFNRLSEDKVWDVVVIGGGATGSGIAVDAAARGFTTLLLDAHDFSEGTSSRSTKLIHGGVRYMKNPRDWKLVREAMIERKLLLGNAPHLVHPEPFILPCYENFEREYYMAGLCLYSAMASGGYQIGKTEYLSAAETIRRLPGVKPQGLKGGVQFWDAQFDDSRLNIALVKTAEARGALALNYAPVIGFGRGKSGEIQTVRVQDKLSGNEYEVKTRMVFNAAGVWTDEIRRMVNPEARALIRASRGSHIIVSLERFGGKTGMFIPKTEDGRVLFCIPWHGVLEIGTTDVEEKDITFHPEATEAEIEFMLETARGYLDYPIERKDVLASFSGLRPLFNPSAGGSTAAVSREHSVIPEFKNMVTVTGGKWTAYRAMAEHAMSVAVDQGLIYKRPCTTKYMSIYRDEAFDAEAIEEAAFRGELEEEKLLAFARHCRDNAFAVYPEDVLYRRLRIGQMSAKRTEELLPKIKPVFEQAE</sequence>
<comment type="caution">
    <text evidence="8">The sequence shown here is derived from an EMBL/GenBank/DDBJ whole genome shotgun (WGS) entry which is preliminary data.</text>
</comment>
<name>A0A6L6YES3_9BURK</name>
<evidence type="ECO:0000256" key="5">
    <source>
        <dbReference type="ARBA" id="ARBA00023002"/>
    </source>
</evidence>
<reference evidence="8 9" key="1">
    <citation type="submission" date="2019-12" db="EMBL/GenBank/DDBJ databases">
        <title>Microbes associate with the intestines of laboratory mice.</title>
        <authorList>
            <person name="Navarre W."/>
            <person name="Wong E."/>
        </authorList>
    </citation>
    <scope>NUCLEOTIDE SEQUENCE [LARGE SCALE GENOMIC DNA]</scope>
    <source>
        <strain evidence="8 9">NM82_D38</strain>
    </source>
</reference>
<dbReference type="AlphaFoldDB" id="A0A6L6YES3"/>
<dbReference type="Pfam" id="PF01266">
    <property type="entry name" value="DAO"/>
    <property type="match status" value="1"/>
</dbReference>
<evidence type="ECO:0000259" key="7">
    <source>
        <dbReference type="Pfam" id="PF01266"/>
    </source>
</evidence>
<evidence type="ECO:0000256" key="1">
    <source>
        <dbReference type="ARBA" id="ARBA00001974"/>
    </source>
</evidence>
<proteinExistence type="inferred from homology"/>
<keyword evidence="4" id="KW-0274">FAD</keyword>
<dbReference type="SUPFAM" id="SSF51905">
    <property type="entry name" value="FAD/NAD(P)-binding domain"/>
    <property type="match status" value="1"/>
</dbReference>
<dbReference type="Gene3D" id="3.50.50.60">
    <property type="entry name" value="FAD/NAD(P)-binding domain"/>
    <property type="match status" value="1"/>
</dbReference>
<dbReference type="PROSITE" id="PS00977">
    <property type="entry name" value="FAD_G3PDH_1"/>
    <property type="match status" value="1"/>
</dbReference>
<dbReference type="GO" id="GO:0004368">
    <property type="term" value="F:glycerol-3-phosphate dehydrogenase (quinone) activity"/>
    <property type="evidence" value="ECO:0007669"/>
    <property type="project" value="UniProtKB-EC"/>
</dbReference>
<dbReference type="Proteomes" id="UP000472580">
    <property type="component" value="Unassembled WGS sequence"/>
</dbReference>
<keyword evidence="5 6" id="KW-0560">Oxidoreductase</keyword>
<gene>
    <name evidence="8" type="ORF">E5987_02775</name>
</gene>
<dbReference type="InterPro" id="IPR006076">
    <property type="entry name" value="FAD-dep_OxRdtase"/>
</dbReference>
<comment type="similarity">
    <text evidence="2 6">Belongs to the FAD-dependent glycerol-3-phosphate dehydrogenase family.</text>
</comment>
<dbReference type="InterPro" id="IPR036188">
    <property type="entry name" value="FAD/NAD-bd_sf"/>
</dbReference>
<protein>
    <recommendedName>
        <fullName evidence="6">Glycerol-3-phosphate dehydrogenase</fullName>
        <ecNumber evidence="6">1.1.5.3</ecNumber>
    </recommendedName>
</protein>
<dbReference type="PANTHER" id="PTHR11985">
    <property type="entry name" value="GLYCEROL-3-PHOSPHATE DEHYDROGENASE"/>
    <property type="match status" value="1"/>
</dbReference>
<dbReference type="GO" id="GO:0046168">
    <property type="term" value="P:glycerol-3-phosphate catabolic process"/>
    <property type="evidence" value="ECO:0007669"/>
    <property type="project" value="TreeGrafter"/>
</dbReference>